<keyword evidence="4" id="KW-1185">Reference proteome</keyword>
<evidence type="ECO:0000256" key="1">
    <source>
        <dbReference type="ARBA" id="ARBA00022857"/>
    </source>
</evidence>
<protein>
    <submittedName>
        <fullName evidence="3">Uncharacterized protein</fullName>
    </submittedName>
</protein>
<sequence>MVDAAAAAGVQRFILDDFGWGPDMHGLPEFSEVHAQRSAAWAHAKEKSEENHQFTFTGISSGNPIDWALKKFPLMGFGVATCSAIIYDDGTEQFTGTTLAGIGQAVVGVLNNPEHTANRFVKVRSIQTCQNELLNAFQIATGRRWTIQYSTTKNLLESGRDKLHHGDRGWVLELAVAQLFDAGKARCVVAPSREESDADLLGIVEETAQDVVSRILG</sequence>
<dbReference type="InterPro" id="IPR051609">
    <property type="entry name" value="NmrA/Isoflavone_reductase-like"/>
</dbReference>
<keyword evidence="1" id="KW-0521">NADP</keyword>
<dbReference type="PANTHER" id="PTHR47706:SF9">
    <property type="entry name" value="NMRA-LIKE DOMAIN-CONTAINING PROTEIN-RELATED"/>
    <property type="match status" value="1"/>
</dbReference>
<dbReference type="PANTHER" id="PTHR47706">
    <property type="entry name" value="NMRA-LIKE FAMILY PROTEIN"/>
    <property type="match status" value="1"/>
</dbReference>
<dbReference type="SUPFAM" id="SSF51735">
    <property type="entry name" value="NAD(P)-binding Rossmann-fold domains"/>
    <property type="match status" value="1"/>
</dbReference>
<proteinExistence type="predicted"/>
<evidence type="ECO:0000313" key="3">
    <source>
        <dbReference type="EMBL" id="KAL1301938.1"/>
    </source>
</evidence>
<evidence type="ECO:0000313" key="4">
    <source>
        <dbReference type="Proteomes" id="UP001562354"/>
    </source>
</evidence>
<gene>
    <name evidence="3" type="ORF">AAFC00_002397</name>
</gene>
<comment type="caution">
    <text evidence="3">The sequence shown here is derived from an EMBL/GenBank/DDBJ whole genome shotgun (WGS) entry which is preliminary data.</text>
</comment>
<keyword evidence="2" id="KW-0560">Oxidoreductase</keyword>
<dbReference type="Gene3D" id="3.90.25.10">
    <property type="entry name" value="UDP-galactose 4-epimerase, domain 1"/>
    <property type="match status" value="1"/>
</dbReference>
<organism evidence="3 4">
    <name type="scientific">Neodothiora populina</name>
    <dbReference type="NCBI Taxonomy" id="2781224"/>
    <lineage>
        <taxon>Eukaryota</taxon>
        <taxon>Fungi</taxon>
        <taxon>Dikarya</taxon>
        <taxon>Ascomycota</taxon>
        <taxon>Pezizomycotina</taxon>
        <taxon>Dothideomycetes</taxon>
        <taxon>Dothideomycetidae</taxon>
        <taxon>Dothideales</taxon>
        <taxon>Dothioraceae</taxon>
        <taxon>Neodothiora</taxon>
    </lineage>
</organism>
<reference evidence="3 4" key="1">
    <citation type="submission" date="2024-07" db="EMBL/GenBank/DDBJ databases">
        <title>Draft sequence of the Neodothiora populina.</title>
        <authorList>
            <person name="Drown D.D."/>
            <person name="Schuette U.S."/>
            <person name="Buechlein A.B."/>
            <person name="Rusch D.R."/>
            <person name="Winton L.W."/>
            <person name="Adams G.A."/>
        </authorList>
    </citation>
    <scope>NUCLEOTIDE SEQUENCE [LARGE SCALE GENOMIC DNA]</scope>
    <source>
        <strain evidence="3 4">CPC 39397</strain>
    </source>
</reference>
<dbReference type="GeneID" id="95976099"/>
<dbReference type="Gene3D" id="3.40.50.720">
    <property type="entry name" value="NAD(P)-binding Rossmann-like Domain"/>
    <property type="match status" value="1"/>
</dbReference>
<dbReference type="InterPro" id="IPR036291">
    <property type="entry name" value="NAD(P)-bd_dom_sf"/>
</dbReference>
<evidence type="ECO:0000256" key="2">
    <source>
        <dbReference type="ARBA" id="ARBA00023002"/>
    </source>
</evidence>
<name>A0ABR3P6Z3_9PEZI</name>
<dbReference type="RefSeq" id="XP_069198214.1">
    <property type="nucleotide sequence ID" value="XM_069348013.1"/>
</dbReference>
<dbReference type="EMBL" id="JBFMKM010000012">
    <property type="protein sequence ID" value="KAL1301938.1"/>
    <property type="molecule type" value="Genomic_DNA"/>
</dbReference>
<accession>A0ABR3P6Z3</accession>
<dbReference type="Proteomes" id="UP001562354">
    <property type="component" value="Unassembled WGS sequence"/>
</dbReference>